<comment type="caution">
    <text evidence="2">The sequence shown here is derived from an EMBL/GenBank/DDBJ whole genome shotgun (WGS) entry which is preliminary data.</text>
</comment>
<dbReference type="AlphaFoldDB" id="A0A511DAT0"/>
<evidence type="ECO:0000256" key="1">
    <source>
        <dbReference type="SAM" id="Phobius"/>
    </source>
</evidence>
<dbReference type="EMBL" id="BJVJ01000005">
    <property type="protein sequence ID" value="GEL21901.1"/>
    <property type="molecule type" value="Genomic_DNA"/>
</dbReference>
<dbReference type="OrthoDB" id="9988739at2"/>
<dbReference type="Proteomes" id="UP000321685">
    <property type="component" value="Unassembled WGS sequence"/>
</dbReference>
<proteinExistence type="predicted"/>
<keyword evidence="1" id="KW-0812">Transmembrane</keyword>
<organism evidence="2 3">
    <name type="scientific">Pseudonocardia sulfidoxydans NBRC 16205</name>
    <dbReference type="NCBI Taxonomy" id="1223511"/>
    <lineage>
        <taxon>Bacteria</taxon>
        <taxon>Bacillati</taxon>
        <taxon>Actinomycetota</taxon>
        <taxon>Actinomycetes</taxon>
        <taxon>Pseudonocardiales</taxon>
        <taxon>Pseudonocardiaceae</taxon>
        <taxon>Pseudonocardia</taxon>
    </lineage>
</organism>
<evidence type="ECO:0000313" key="3">
    <source>
        <dbReference type="Proteomes" id="UP000321685"/>
    </source>
</evidence>
<keyword evidence="1" id="KW-0472">Membrane</keyword>
<feature type="transmembrane region" description="Helical" evidence="1">
    <location>
        <begin position="28"/>
        <end position="54"/>
    </location>
</feature>
<sequence>MSGTGRAGEAEPQRGIAQSDTLGVAGTILGVAGVVGGLFMPLAAWALGLAAIVLGIIARTRGAGGAWIAAVVVGALSIVCGIVVQLVVLNQ</sequence>
<name>A0A511DAT0_9PSEU</name>
<reference evidence="2 3" key="1">
    <citation type="submission" date="2019-07" db="EMBL/GenBank/DDBJ databases">
        <title>Whole genome shotgun sequence of Pseudonocardia sulfidoxydans NBRC 16205.</title>
        <authorList>
            <person name="Hosoyama A."/>
            <person name="Uohara A."/>
            <person name="Ohji S."/>
            <person name="Ichikawa N."/>
        </authorList>
    </citation>
    <scope>NUCLEOTIDE SEQUENCE [LARGE SCALE GENOMIC DNA]</scope>
    <source>
        <strain evidence="2 3">NBRC 16205</strain>
    </source>
</reference>
<gene>
    <name evidence="2" type="ORF">PSU4_08550</name>
</gene>
<accession>A0A511DAT0</accession>
<keyword evidence="1" id="KW-1133">Transmembrane helix</keyword>
<evidence type="ECO:0008006" key="4">
    <source>
        <dbReference type="Google" id="ProtNLM"/>
    </source>
</evidence>
<protein>
    <recommendedName>
        <fullName evidence="4">DUF4190 domain-containing protein</fullName>
    </recommendedName>
</protein>
<evidence type="ECO:0000313" key="2">
    <source>
        <dbReference type="EMBL" id="GEL21901.1"/>
    </source>
</evidence>
<dbReference type="RefSeq" id="WP_147102621.1">
    <property type="nucleotide sequence ID" value="NZ_BJVJ01000005.1"/>
</dbReference>
<feature type="transmembrane region" description="Helical" evidence="1">
    <location>
        <begin position="66"/>
        <end position="88"/>
    </location>
</feature>
<keyword evidence="3" id="KW-1185">Reference proteome</keyword>